<keyword evidence="1" id="KW-1133">Transmembrane helix</keyword>
<evidence type="ECO:0000313" key="5">
    <source>
        <dbReference type="Proteomes" id="UP000677457"/>
    </source>
</evidence>
<sequence length="58" mass="6189">MIDQDDIQGPDRWGGNRARSRWRWWAVGLAGVTGLALPGTIVAKNRPDNCVGVPGCAG</sequence>
<accession>A0A542XME2</accession>
<reference evidence="2 5" key="2">
    <citation type="submission" date="2021-03" db="EMBL/GenBank/DDBJ databases">
        <title>Whole genome shotgun sequence of Salinispora arenicola NBRC 105043.</title>
        <authorList>
            <person name="Komaki H."/>
            <person name="Tamura T."/>
        </authorList>
    </citation>
    <scope>NUCLEOTIDE SEQUENCE [LARGE SCALE GENOMIC DNA]</scope>
    <source>
        <strain evidence="2 5">NBRC 105043</strain>
    </source>
</reference>
<keyword evidence="1" id="KW-0812">Transmembrane</keyword>
<dbReference type="EMBL" id="BOQM01000004">
    <property type="protein sequence ID" value="GIM81825.1"/>
    <property type="molecule type" value="Genomic_DNA"/>
</dbReference>
<evidence type="ECO:0000256" key="1">
    <source>
        <dbReference type="SAM" id="Phobius"/>
    </source>
</evidence>
<feature type="transmembrane region" description="Helical" evidence="1">
    <location>
        <begin position="22"/>
        <end position="43"/>
    </location>
</feature>
<protein>
    <submittedName>
        <fullName evidence="3">Uncharacterized protein</fullName>
    </submittedName>
</protein>
<dbReference type="Proteomes" id="UP000315983">
    <property type="component" value="Unassembled WGS sequence"/>
</dbReference>
<dbReference type="Proteomes" id="UP000677457">
    <property type="component" value="Unassembled WGS sequence"/>
</dbReference>
<dbReference type="EMBL" id="VFOL01000001">
    <property type="protein sequence ID" value="TQL36970.1"/>
    <property type="molecule type" value="Genomic_DNA"/>
</dbReference>
<proteinExistence type="predicted"/>
<name>A0A542XME2_SALAC</name>
<dbReference type="AlphaFoldDB" id="A0A542XME2"/>
<keyword evidence="1" id="KW-0472">Membrane</keyword>
<comment type="caution">
    <text evidence="3">The sequence shown here is derived from an EMBL/GenBank/DDBJ whole genome shotgun (WGS) entry which is preliminary data.</text>
</comment>
<evidence type="ECO:0000313" key="2">
    <source>
        <dbReference type="EMBL" id="GIM81825.1"/>
    </source>
</evidence>
<dbReference type="GeneID" id="93774226"/>
<evidence type="ECO:0000313" key="3">
    <source>
        <dbReference type="EMBL" id="TQL36970.1"/>
    </source>
</evidence>
<reference evidence="3 4" key="1">
    <citation type="submission" date="2019-06" db="EMBL/GenBank/DDBJ databases">
        <title>Sequencing the genomes of 1000 actinobacteria strains.</title>
        <authorList>
            <person name="Klenk H.-P."/>
        </authorList>
    </citation>
    <scope>NUCLEOTIDE SEQUENCE [LARGE SCALE GENOMIC DNA]</scope>
    <source>
        <strain evidence="3 4">DSM 44819</strain>
    </source>
</reference>
<evidence type="ECO:0000313" key="4">
    <source>
        <dbReference type="Proteomes" id="UP000315983"/>
    </source>
</evidence>
<organism evidence="3 4">
    <name type="scientific">Salinispora arenicola</name>
    <dbReference type="NCBI Taxonomy" id="168697"/>
    <lineage>
        <taxon>Bacteria</taxon>
        <taxon>Bacillati</taxon>
        <taxon>Actinomycetota</taxon>
        <taxon>Actinomycetes</taxon>
        <taxon>Micromonosporales</taxon>
        <taxon>Micromonosporaceae</taxon>
        <taxon>Salinispora</taxon>
    </lineage>
</organism>
<gene>
    <name evidence="3" type="ORF">FB564_2111</name>
    <name evidence="2" type="ORF">Sar04_04030</name>
</gene>
<dbReference type="RefSeq" id="WP_019030473.1">
    <property type="nucleotide sequence ID" value="NZ_BOQM01000004.1"/>
</dbReference>
<keyword evidence="5" id="KW-1185">Reference proteome</keyword>